<name>A0ABQ9V642_SAGOE</name>
<dbReference type="PANTHER" id="PTHR46624:SF3">
    <property type="entry name" value="ZINC FINGER FYVE DOMAIN-CONTAINING PROTEIN 1"/>
    <property type="match status" value="1"/>
</dbReference>
<keyword evidence="7" id="KW-1185">Reference proteome</keyword>
<dbReference type="PANTHER" id="PTHR46624">
    <property type="entry name" value="AGAP002036-PA"/>
    <property type="match status" value="1"/>
</dbReference>
<comment type="caution">
    <text evidence="6">The sequence shown here is derived from an EMBL/GenBank/DDBJ whole genome shotgun (WGS) entry which is preliminary data.</text>
</comment>
<evidence type="ECO:0000313" key="6">
    <source>
        <dbReference type="EMBL" id="KAK2104424.1"/>
    </source>
</evidence>
<dbReference type="PROSITE" id="PS50178">
    <property type="entry name" value="ZF_FYVE"/>
    <property type="match status" value="1"/>
</dbReference>
<evidence type="ECO:0000256" key="3">
    <source>
        <dbReference type="ARBA" id="ARBA00022833"/>
    </source>
</evidence>
<dbReference type="SUPFAM" id="SSF57903">
    <property type="entry name" value="FYVE/PHD zinc finger"/>
    <property type="match status" value="1"/>
</dbReference>
<dbReference type="InterPro" id="IPR017455">
    <property type="entry name" value="Znf_FYVE-rel"/>
</dbReference>
<evidence type="ECO:0000313" key="7">
    <source>
        <dbReference type="Proteomes" id="UP001266305"/>
    </source>
</evidence>
<dbReference type="InterPro" id="IPR042427">
    <property type="entry name" value="ZFYV1"/>
</dbReference>
<dbReference type="EMBL" id="JASSZA010000008">
    <property type="protein sequence ID" value="KAK2104424.1"/>
    <property type="molecule type" value="Genomic_DNA"/>
</dbReference>
<evidence type="ECO:0000256" key="4">
    <source>
        <dbReference type="PROSITE-ProRule" id="PRU00091"/>
    </source>
</evidence>
<keyword evidence="3" id="KW-0862">Zinc</keyword>
<organism evidence="6 7">
    <name type="scientific">Saguinus oedipus</name>
    <name type="common">Cotton-top tamarin</name>
    <name type="synonym">Oedipomidas oedipus</name>
    <dbReference type="NCBI Taxonomy" id="9490"/>
    <lineage>
        <taxon>Eukaryota</taxon>
        <taxon>Metazoa</taxon>
        <taxon>Chordata</taxon>
        <taxon>Craniata</taxon>
        <taxon>Vertebrata</taxon>
        <taxon>Euteleostomi</taxon>
        <taxon>Mammalia</taxon>
        <taxon>Eutheria</taxon>
        <taxon>Euarchontoglires</taxon>
        <taxon>Primates</taxon>
        <taxon>Haplorrhini</taxon>
        <taxon>Platyrrhini</taxon>
        <taxon>Cebidae</taxon>
        <taxon>Callitrichinae</taxon>
        <taxon>Saguinus</taxon>
    </lineage>
</organism>
<keyword evidence="1" id="KW-0479">Metal-binding</keyword>
<dbReference type="InterPro" id="IPR013083">
    <property type="entry name" value="Znf_RING/FYVE/PHD"/>
</dbReference>
<dbReference type="InterPro" id="IPR011011">
    <property type="entry name" value="Znf_FYVE_PHD"/>
</dbReference>
<evidence type="ECO:0000256" key="1">
    <source>
        <dbReference type="ARBA" id="ARBA00022723"/>
    </source>
</evidence>
<evidence type="ECO:0000259" key="5">
    <source>
        <dbReference type="PROSITE" id="PS50178"/>
    </source>
</evidence>
<reference evidence="6 7" key="1">
    <citation type="submission" date="2023-05" db="EMBL/GenBank/DDBJ databases">
        <title>B98-5 Cell Line De Novo Hybrid Assembly: An Optical Mapping Approach.</title>
        <authorList>
            <person name="Kananen K."/>
            <person name="Auerbach J.A."/>
            <person name="Kautto E."/>
            <person name="Blachly J.S."/>
        </authorList>
    </citation>
    <scope>NUCLEOTIDE SEQUENCE [LARGE SCALE GENOMIC DNA]</scope>
    <source>
        <strain evidence="6">B95-8</strain>
        <tissue evidence="6">Cell line</tissue>
    </source>
</reference>
<feature type="domain" description="FYVE-type" evidence="5">
    <location>
        <begin position="91"/>
        <end position="151"/>
    </location>
</feature>
<accession>A0ABQ9V642</accession>
<dbReference type="Pfam" id="PF01363">
    <property type="entry name" value="FYVE"/>
    <property type="match status" value="1"/>
</dbReference>
<proteinExistence type="predicted"/>
<evidence type="ECO:0000256" key="2">
    <source>
        <dbReference type="ARBA" id="ARBA00022771"/>
    </source>
</evidence>
<dbReference type="Gene3D" id="3.30.40.10">
    <property type="entry name" value="Zinc/RING finger domain, C3HC4 (zinc finger)"/>
    <property type="match status" value="1"/>
</dbReference>
<dbReference type="SMART" id="SM00064">
    <property type="entry name" value="FYVE"/>
    <property type="match status" value="1"/>
</dbReference>
<dbReference type="Proteomes" id="UP001266305">
    <property type="component" value="Unassembled WGS sequence"/>
</dbReference>
<protein>
    <submittedName>
        <fullName evidence="6">Zinc finger FYVE domain-containing protein 1</fullName>
    </submittedName>
</protein>
<sequence length="153" mass="16672">MANVTEAQVDDEGGTLIARKVGEAVQNTLGAVVTAIDIPLAPTGVESQARVSGTFFLVILITALEGGLLKMSKPLRGLVKDAARPAYWVPDHEILHCHNCRKEFSVKLSKHHCRACGQGFCDECSHDRRAVPSRGWDHPVRVCFNCNKKPGDL</sequence>
<dbReference type="InterPro" id="IPR000306">
    <property type="entry name" value="Znf_FYVE"/>
</dbReference>
<gene>
    <name evidence="6" type="primary">ZFYVE1_3</name>
    <name evidence="6" type="ORF">P7K49_018280</name>
</gene>
<dbReference type="CDD" id="cd15734">
    <property type="entry name" value="FYVE_ZFYV1"/>
    <property type="match status" value="1"/>
</dbReference>
<keyword evidence="2 4" id="KW-0863">Zinc-finger</keyword>